<keyword evidence="5" id="KW-1185">Reference proteome</keyword>
<feature type="domain" description="Inner membrane protein YgaP-like transmembrane" evidence="1">
    <location>
        <begin position="60"/>
        <end position="115"/>
    </location>
</feature>
<dbReference type="KEGG" id="age:AA314_00092"/>
<dbReference type="Proteomes" id="UP000256345">
    <property type="component" value="Unassembled WGS sequence"/>
</dbReference>
<reference evidence="2 4" key="1">
    <citation type="submission" date="2015-05" db="EMBL/GenBank/DDBJ databases">
        <title>Genome assembly of Archangium gephyra DSM 2261.</title>
        <authorList>
            <person name="Sharma G."/>
            <person name="Subramanian S."/>
        </authorList>
    </citation>
    <scope>NUCLEOTIDE SEQUENCE [LARGE SCALE GENOMIC DNA]</scope>
    <source>
        <strain evidence="2 4">DSM 2261</strain>
    </source>
</reference>
<dbReference type="Pfam" id="PF11127">
    <property type="entry name" value="YgaP-like_TM"/>
    <property type="match status" value="1"/>
</dbReference>
<gene>
    <name evidence="2" type="ORF">AA314_00092</name>
    <name evidence="3" type="ORF">ATI61_122135</name>
</gene>
<evidence type="ECO:0000313" key="5">
    <source>
        <dbReference type="Proteomes" id="UP000256345"/>
    </source>
</evidence>
<proteinExistence type="predicted"/>
<reference evidence="3 5" key="2">
    <citation type="submission" date="2018-08" db="EMBL/GenBank/DDBJ databases">
        <title>Genomic Encyclopedia of Archaeal and Bacterial Type Strains, Phase II (KMG-II): from individual species to whole genera.</title>
        <authorList>
            <person name="Goeker M."/>
        </authorList>
    </citation>
    <scope>NUCLEOTIDE SEQUENCE [LARGE SCALE GENOMIC DNA]</scope>
    <source>
        <strain evidence="3 5">DSM 2261</strain>
    </source>
</reference>
<dbReference type="Gene3D" id="6.10.140.1340">
    <property type="match status" value="1"/>
</dbReference>
<evidence type="ECO:0000313" key="2">
    <source>
        <dbReference type="EMBL" id="AKI98465.1"/>
    </source>
</evidence>
<protein>
    <recommendedName>
        <fullName evidence="1">Inner membrane protein YgaP-like transmembrane domain-containing protein</fullName>
    </recommendedName>
</protein>
<dbReference type="EMBL" id="CP011509">
    <property type="protein sequence ID" value="AKI98465.1"/>
    <property type="molecule type" value="Genomic_DNA"/>
</dbReference>
<dbReference type="RefSeq" id="WP_047853823.1">
    <property type="nucleotide sequence ID" value="NZ_CP011509.1"/>
</dbReference>
<dbReference type="AlphaFoldDB" id="A0AAC8Q097"/>
<evidence type="ECO:0000259" key="1">
    <source>
        <dbReference type="Pfam" id="PF11127"/>
    </source>
</evidence>
<dbReference type="Proteomes" id="UP000035579">
    <property type="component" value="Chromosome"/>
</dbReference>
<evidence type="ECO:0000313" key="4">
    <source>
        <dbReference type="Proteomes" id="UP000035579"/>
    </source>
</evidence>
<name>A0AAC8Q097_9BACT</name>
<dbReference type="EMBL" id="QUMU01000022">
    <property type="protein sequence ID" value="REG20435.1"/>
    <property type="molecule type" value="Genomic_DNA"/>
</dbReference>
<accession>A0AAC8Q097</accession>
<sequence length="154" mass="17780">MDARLEQFLVPRSDRVRRHGPEKANEEVLREMRERIDWYASRPQDEVERRLDELDREWDLERVLQAKAAVLSLAGLVLGVTRDRKWLWVPGVVAGFLLQHAVSGWCPPVGVLRRWKLRTREELSAEKFALRVQRGDFRGSEVGHSASSEGPGWG</sequence>
<organism evidence="2 4">
    <name type="scientific">Archangium gephyra</name>
    <dbReference type="NCBI Taxonomy" id="48"/>
    <lineage>
        <taxon>Bacteria</taxon>
        <taxon>Pseudomonadati</taxon>
        <taxon>Myxococcota</taxon>
        <taxon>Myxococcia</taxon>
        <taxon>Myxococcales</taxon>
        <taxon>Cystobacterineae</taxon>
        <taxon>Archangiaceae</taxon>
        <taxon>Archangium</taxon>
    </lineage>
</organism>
<evidence type="ECO:0000313" key="3">
    <source>
        <dbReference type="EMBL" id="REG20435.1"/>
    </source>
</evidence>
<dbReference type="InterPro" id="IPR021309">
    <property type="entry name" value="YgaP-like_TM"/>
</dbReference>